<protein>
    <submittedName>
        <fullName evidence="2">Uncharacterized protein</fullName>
    </submittedName>
</protein>
<dbReference type="RefSeq" id="XP_066936442.1">
    <property type="nucleotide sequence ID" value="XM_067080341.1"/>
</dbReference>
<dbReference type="Proteomes" id="UP000594262">
    <property type="component" value="Unplaced"/>
</dbReference>
<name>A0A7M5X052_9CNID</name>
<evidence type="ECO:0000256" key="1">
    <source>
        <dbReference type="SAM" id="MobiDB-lite"/>
    </source>
</evidence>
<dbReference type="GeneID" id="136824168"/>
<dbReference type="EnsemblMetazoa" id="CLYHEMT015484.1">
    <property type="protein sequence ID" value="CLYHEMP015484.1"/>
    <property type="gene ID" value="CLYHEMG015484"/>
</dbReference>
<evidence type="ECO:0000313" key="3">
    <source>
        <dbReference type="Proteomes" id="UP000594262"/>
    </source>
</evidence>
<proteinExistence type="predicted"/>
<evidence type="ECO:0000313" key="2">
    <source>
        <dbReference type="EnsemblMetazoa" id="CLYHEMP015484.1"/>
    </source>
</evidence>
<reference evidence="2" key="1">
    <citation type="submission" date="2021-01" db="UniProtKB">
        <authorList>
            <consortium name="EnsemblMetazoa"/>
        </authorList>
    </citation>
    <scope>IDENTIFICATION</scope>
</reference>
<organism evidence="2 3">
    <name type="scientific">Clytia hemisphaerica</name>
    <dbReference type="NCBI Taxonomy" id="252671"/>
    <lineage>
        <taxon>Eukaryota</taxon>
        <taxon>Metazoa</taxon>
        <taxon>Cnidaria</taxon>
        <taxon>Hydrozoa</taxon>
        <taxon>Hydroidolina</taxon>
        <taxon>Leptothecata</taxon>
        <taxon>Obeliida</taxon>
        <taxon>Clytiidae</taxon>
        <taxon>Clytia</taxon>
    </lineage>
</organism>
<feature type="region of interest" description="Disordered" evidence="1">
    <location>
        <begin position="1"/>
        <end position="64"/>
    </location>
</feature>
<keyword evidence="3" id="KW-1185">Reference proteome</keyword>
<sequence>MNESFEENQDICNFHIGQETSSDEDEHQTDSSSRNSSNGLAEMVDADDATSSESQNQGSPMLLNTDEVSNESFFYLNDFRNENNRGEEAELLPNKILRNKDMPSNDDVIEIIGLSTNKQNLDELPVIDGSNEQNIEDEVYNHIDEVKSNEEIDCEFDSDYNDFEFGSESDLNDTVFSGYESNISTEEEEDDDLFGNMEDDYDSDDEELYPNCRINRKSFALLLKIWGVKHAIADKAMNDLLKIFHHVLPFGNGCPTSSYRLNKKTAEYKHNSTDYHLCSICHCPIQQNKCSNVNCPSHEDTVNILHFTIFDIKTQLIKIIKGYYDDIITFMQNRTEGLYEDICDGEVYKSHDDHNRITMVWHIDGAPTIKSKSLNVWLITAFVVELPIHKRFCVRNILFCGIWYGEQKPNFDLFQLQFVREVKQLRDIGFAVSILDEDKFFFLEIQASLADLPARAASLSLKQFNGKFGCPVCYHPGCPKEGNHLVRFYRYQENPFPLRTMEESMSFAERAEEMGNAFFGWKGKSVVLDITEIPYKVPFDYMHLILEGELKRKLSKFLFPPNGLLDQDGLDEINGILKQIHYPHDFSKKITSLNIKVVKRAKAGDLQLLLLHVLLPTLKDRIPDDSFCHLGLLVTSLQLLNQDSAREEDIKLAENMLIEYHRNDQRLHGDESQTFTNHALIHIADQRRKHGCPLVLISNFVFEGFIATLLRQYHGSRGIVPQMIKNIGYLQNIDAMHKSISQESTRELASDIIKKRYPNRTNIDNNTFMFGTISDTQPIEAVQLPNRFFNGGVRFSQRLWYKGNTYHSLSYKLKRNSNSYSVAYRKFDNTSGYGHVLFYLHCSGGCYMVIKEMKQYGSNLYSLEHYSGCLGPRTDEFILNGYLGRGFVQLDETEQYSVFPINCLIGRVLLIPINGKFYGSNVLNSYQHD</sequence>
<feature type="compositionally biased region" description="Polar residues" evidence="1">
    <location>
        <begin position="30"/>
        <end position="39"/>
    </location>
</feature>
<dbReference type="AlphaFoldDB" id="A0A7M5X052"/>
<dbReference type="OrthoDB" id="10053223at2759"/>
<dbReference type="PANTHER" id="PTHR46579:SF1">
    <property type="entry name" value="F5_8 TYPE C DOMAIN-CONTAINING PROTEIN"/>
    <property type="match status" value="1"/>
</dbReference>
<dbReference type="PANTHER" id="PTHR46579">
    <property type="entry name" value="F5/8 TYPE C DOMAIN-CONTAINING PROTEIN-RELATED"/>
    <property type="match status" value="1"/>
</dbReference>
<accession>A0A7M5X052</accession>